<proteinExistence type="predicted"/>
<organism evidence="1">
    <name type="scientific">viral metagenome</name>
    <dbReference type="NCBI Taxonomy" id="1070528"/>
    <lineage>
        <taxon>unclassified sequences</taxon>
        <taxon>metagenomes</taxon>
        <taxon>organismal metagenomes</taxon>
    </lineage>
</organism>
<accession>A0A6C0CFQ4</accession>
<protein>
    <submittedName>
        <fullName evidence="1">Uncharacterized protein</fullName>
    </submittedName>
</protein>
<dbReference type="InterPro" id="IPR023580">
    <property type="entry name" value="RNA_pol_su_RPB10"/>
</dbReference>
<dbReference type="GO" id="GO:0003677">
    <property type="term" value="F:DNA binding"/>
    <property type="evidence" value="ECO:0007669"/>
    <property type="project" value="InterPro"/>
</dbReference>
<dbReference type="Gene3D" id="1.10.10.60">
    <property type="entry name" value="Homeodomain-like"/>
    <property type="match status" value="1"/>
</dbReference>
<name>A0A6C0CFQ4_9ZZZZ</name>
<reference evidence="1" key="1">
    <citation type="journal article" date="2020" name="Nature">
        <title>Giant virus diversity and host interactions through global metagenomics.</title>
        <authorList>
            <person name="Schulz F."/>
            <person name="Roux S."/>
            <person name="Paez-Espino D."/>
            <person name="Jungbluth S."/>
            <person name="Walsh D.A."/>
            <person name="Denef V.J."/>
            <person name="McMahon K.D."/>
            <person name="Konstantinidis K.T."/>
            <person name="Eloe-Fadrosh E.A."/>
            <person name="Kyrpides N.C."/>
            <person name="Woyke T."/>
        </authorList>
    </citation>
    <scope>NUCLEOTIDE SEQUENCE</scope>
    <source>
        <strain evidence="1">GVMAG-M-3300021079-18</strain>
    </source>
</reference>
<dbReference type="EMBL" id="MN739414">
    <property type="protein sequence ID" value="QHT03596.1"/>
    <property type="molecule type" value="Genomic_DNA"/>
</dbReference>
<sequence>MEAQIRCFTCGTVVGPKMERYLKYKEDLYLSEQDALDKAQIITTCCRMTTMGQTNVAERVNAVGRVETIKGKMVVIPPENVEYPISEPVRVSPKIDDGRPRFAEKFEEQISYATYTSLKPGIKHLPERNAVKTYLGKYAESRGEQRSALVKEFAEENMAAKHVKASALLRIPKSIASLDDCLKAVVDLTDLTTFTHGEFLNVTFENAPDILIPVAPFSEHQYLRAVYKVGSTLSEVLKDLADITKRPEQILHVKLLKSETILSHPDILVKMFTARSRESWITLREVWGPMRVRNASITRSGEKPFCFLEIVEPPTPGYLSSLGEVVRKVDRSILSAATERGGTFDITGGDVRVFIPQTTIAKYASYIAKLENAIKGMKVGSAAINPAGQTIILLEHPELEDSMTLTFDKVDIMTENGEPSLEEMNGATVRSIVHSRENENVFMIVLKKEARIFVLIVTDKLVVTKGLNQIQPFDYPFNPNA</sequence>
<dbReference type="AlphaFoldDB" id="A0A6C0CFQ4"/>
<dbReference type="Pfam" id="PF01194">
    <property type="entry name" value="RNA_pol_N"/>
    <property type="match status" value="1"/>
</dbReference>
<dbReference type="InterPro" id="IPR000268">
    <property type="entry name" value="RPABC5/Rpb10"/>
</dbReference>
<dbReference type="SUPFAM" id="SSF46924">
    <property type="entry name" value="RNA polymerase subunit RPB10"/>
    <property type="match status" value="1"/>
</dbReference>
<evidence type="ECO:0000313" key="1">
    <source>
        <dbReference type="EMBL" id="QHT03596.1"/>
    </source>
</evidence>
<dbReference type="GO" id="GO:0003899">
    <property type="term" value="F:DNA-directed RNA polymerase activity"/>
    <property type="evidence" value="ECO:0007669"/>
    <property type="project" value="InterPro"/>
</dbReference>
<dbReference type="GO" id="GO:0006351">
    <property type="term" value="P:DNA-templated transcription"/>
    <property type="evidence" value="ECO:0007669"/>
    <property type="project" value="InterPro"/>
</dbReference>